<organism evidence="1 2">
    <name type="scientific">Janibacter limosus</name>
    <dbReference type="NCBI Taxonomy" id="53458"/>
    <lineage>
        <taxon>Bacteria</taxon>
        <taxon>Bacillati</taxon>
        <taxon>Actinomycetota</taxon>
        <taxon>Actinomycetes</taxon>
        <taxon>Micrococcales</taxon>
        <taxon>Intrasporangiaceae</taxon>
        <taxon>Janibacter</taxon>
    </lineage>
</organism>
<proteinExistence type="predicted"/>
<dbReference type="EMBL" id="CP087977">
    <property type="protein sequence ID" value="UUZ43725.1"/>
    <property type="molecule type" value="Genomic_DNA"/>
</dbReference>
<sequence length="129" mass="13013">MSALITPTDLQDEIAHNPKLVVLDVQYTLAGEGPAFYAAGHVPGAPFVDLDTVLAGPAGEGGRHPLPDVQTLQDGLRAAGVQTDSVVVVYDQQPSLGAARPGGSCAGLASRRSSSSTAASLLGGPPAER</sequence>
<evidence type="ECO:0000313" key="2">
    <source>
        <dbReference type="Proteomes" id="UP001059663"/>
    </source>
</evidence>
<name>A0AC61U147_9MICO</name>
<dbReference type="Proteomes" id="UP001059663">
    <property type="component" value="Chromosome"/>
</dbReference>
<accession>A0AC61U147</accession>
<evidence type="ECO:0000313" key="1">
    <source>
        <dbReference type="EMBL" id="UUZ43725.1"/>
    </source>
</evidence>
<protein>
    <submittedName>
        <fullName evidence="1">Uncharacterized protein</fullName>
    </submittedName>
</protein>
<gene>
    <name evidence="1" type="ORF">LP422_12885</name>
</gene>
<reference evidence="1" key="1">
    <citation type="submission" date="2021-11" db="EMBL/GenBank/DDBJ databases">
        <title>Study of the species diversity of bacterial strains isolated from a unique natural object - Shulgan-Tash cave (Bashkiria).</title>
        <authorList>
            <person name="Sazanova A.L."/>
            <person name="Chirak E.R."/>
            <person name="Safronova V.I."/>
        </authorList>
    </citation>
    <scope>NUCLEOTIDE SEQUENCE</scope>
    <source>
        <strain evidence="1">P1</strain>
    </source>
</reference>